<reference evidence="2 3" key="1">
    <citation type="submission" date="2019-07" db="EMBL/GenBank/DDBJ databases">
        <title>Whole genome shotgun sequence of Empedobacter brevis NBRC 14943.</title>
        <authorList>
            <person name="Hosoyama A."/>
            <person name="Uohara A."/>
            <person name="Ohji S."/>
            <person name="Ichikawa N."/>
        </authorList>
    </citation>
    <scope>NUCLEOTIDE SEQUENCE [LARGE SCALE GENOMIC DNA]</scope>
    <source>
        <strain evidence="2 3">NBRC 14943</strain>
    </source>
</reference>
<accession>A0A511ND73</accession>
<protein>
    <recommendedName>
        <fullName evidence="4">Lipoprotein</fullName>
    </recommendedName>
</protein>
<evidence type="ECO:0000256" key="1">
    <source>
        <dbReference type="SAM" id="SignalP"/>
    </source>
</evidence>
<sequence>MKIAILSLMLILFTTSCSSQEKDFNVNYENFEISIPGNPGPWLKQNGKFYCYFTTDNDKLSSSSNHHFYILNKNGQIESRITVPEQLQTFYYDLYIKNDTIFTTEYYNQNTFFLDEKNKRWVETKKGIDLYYQDDNYEVYSLDFGEWGGVTWFKDKKNGKQYEFEASAPIINKLNNSYFITLENGILEIKNPQSLEESKEPYDYKKAVLQEKYFREGSYSLKGTKTIYKYKNDDYFNPKFSFATSFISHHKLFNIYKDSISTKIGIIENGNLKPVYKFKEQMIPIRRNYDWRQPIQNNTSQSFQFYTKEQNKYGIVDIQDNVLTITTFRNTYKESVLSKREMKQWFEYYFNDYFENFEKLKLDKVDSAEMKVMATDMTQNHKISHYLLDDKEVETPRLYRKYEEPELKLNTSYYYSPKEKIVELIQFEWTENKTTDKWITSINEDNTNYKLKFDEISKYLIKKLGQPKLIDHGTQEWEVKNKVIQLVYNRNLVELTMYKK</sequence>
<dbReference type="GeneID" id="84648714"/>
<dbReference type="STRING" id="1218108.GCA_000382425_00434"/>
<evidence type="ECO:0000313" key="3">
    <source>
        <dbReference type="Proteomes" id="UP000321245"/>
    </source>
</evidence>
<dbReference type="PROSITE" id="PS51257">
    <property type="entry name" value="PROKAR_LIPOPROTEIN"/>
    <property type="match status" value="1"/>
</dbReference>
<dbReference type="Proteomes" id="UP000321245">
    <property type="component" value="Unassembled WGS sequence"/>
</dbReference>
<feature type="signal peptide" evidence="1">
    <location>
        <begin position="1"/>
        <end position="19"/>
    </location>
</feature>
<keyword evidence="1" id="KW-0732">Signal</keyword>
<name>A0A511ND73_9FLAO</name>
<keyword evidence="3" id="KW-1185">Reference proteome</keyword>
<dbReference type="AlphaFoldDB" id="A0A511ND73"/>
<dbReference type="OrthoDB" id="1490226at2"/>
<dbReference type="RefSeq" id="WP_019973941.1">
    <property type="nucleotide sequence ID" value="NZ_BJXC01000002.1"/>
</dbReference>
<comment type="caution">
    <text evidence="2">The sequence shown here is derived from an EMBL/GenBank/DDBJ whole genome shotgun (WGS) entry which is preliminary data.</text>
</comment>
<organism evidence="2 3">
    <name type="scientific">Empedobacter brevis NBRC 14943 = ATCC 43319</name>
    <dbReference type="NCBI Taxonomy" id="1218108"/>
    <lineage>
        <taxon>Bacteria</taxon>
        <taxon>Pseudomonadati</taxon>
        <taxon>Bacteroidota</taxon>
        <taxon>Flavobacteriia</taxon>
        <taxon>Flavobacteriales</taxon>
        <taxon>Weeksellaceae</taxon>
        <taxon>Empedobacter</taxon>
    </lineage>
</organism>
<proteinExistence type="predicted"/>
<feature type="chain" id="PRO_5022018094" description="Lipoprotein" evidence="1">
    <location>
        <begin position="20"/>
        <end position="500"/>
    </location>
</feature>
<evidence type="ECO:0008006" key="4">
    <source>
        <dbReference type="Google" id="ProtNLM"/>
    </source>
</evidence>
<gene>
    <name evidence="2" type="ORF">EB1_05630</name>
</gene>
<dbReference type="EMBL" id="BJXC01000002">
    <property type="protein sequence ID" value="GEM50773.1"/>
    <property type="molecule type" value="Genomic_DNA"/>
</dbReference>
<evidence type="ECO:0000313" key="2">
    <source>
        <dbReference type="EMBL" id="GEM50773.1"/>
    </source>
</evidence>